<keyword evidence="6" id="KW-0342">GTP-binding</keyword>
<keyword evidence="7" id="KW-0501">Molybdenum cofactor biosynthesis</keyword>
<dbReference type="Pfam" id="PF12804">
    <property type="entry name" value="NTP_transf_3"/>
    <property type="match status" value="1"/>
</dbReference>
<dbReference type="PANTHER" id="PTHR19136:SF81">
    <property type="entry name" value="MOLYBDENUM COFACTOR GUANYLYLTRANSFERASE"/>
    <property type="match status" value="1"/>
</dbReference>
<keyword evidence="3" id="KW-0479">Metal-binding</keyword>
<dbReference type="GO" id="GO:0005525">
    <property type="term" value="F:GTP binding"/>
    <property type="evidence" value="ECO:0007669"/>
    <property type="project" value="UniProtKB-KW"/>
</dbReference>
<name>A0A382I384_9ZZZZ</name>
<gene>
    <name evidence="9" type="ORF">METZ01_LOCUS246157</name>
</gene>
<dbReference type="EMBL" id="UINC01064536">
    <property type="protein sequence ID" value="SVB93303.1"/>
    <property type="molecule type" value="Genomic_DNA"/>
</dbReference>
<evidence type="ECO:0000256" key="6">
    <source>
        <dbReference type="ARBA" id="ARBA00023134"/>
    </source>
</evidence>
<dbReference type="GO" id="GO:0006777">
    <property type="term" value="P:Mo-molybdopterin cofactor biosynthetic process"/>
    <property type="evidence" value="ECO:0007669"/>
    <property type="project" value="UniProtKB-KW"/>
</dbReference>
<evidence type="ECO:0000256" key="2">
    <source>
        <dbReference type="ARBA" id="ARBA00022679"/>
    </source>
</evidence>
<evidence type="ECO:0000256" key="4">
    <source>
        <dbReference type="ARBA" id="ARBA00022741"/>
    </source>
</evidence>
<keyword evidence="2" id="KW-0808">Transferase</keyword>
<dbReference type="PANTHER" id="PTHR19136">
    <property type="entry name" value="MOLYBDENUM COFACTOR GUANYLYLTRANSFERASE"/>
    <property type="match status" value="1"/>
</dbReference>
<dbReference type="CDD" id="cd02503">
    <property type="entry name" value="MobA"/>
    <property type="match status" value="1"/>
</dbReference>
<dbReference type="InterPro" id="IPR013482">
    <property type="entry name" value="Molybde_CF_guanTrfase"/>
</dbReference>
<sequence length="206" mass="22973">MIKKQQITGVVLAGGKASRMGFRDKAFVILDDAPLIEHVVANSAEQVGQLIISVNRNLKKFEYLKLPLISDIKQAYSGPLVGICSAMHWVLSTGVKPDSAYLACFPADVPWFPHTLVEKLKQELEDKDKQVAWSECAGQVQPLFSLWSLKTLPIVEQAIENGLFGPKPVMSAVENVLVKFEKTDRRHFLNINTKETLQIAKSFIEP</sequence>
<dbReference type="Gene3D" id="3.90.550.10">
    <property type="entry name" value="Spore Coat Polysaccharide Biosynthesis Protein SpsA, Chain A"/>
    <property type="match status" value="1"/>
</dbReference>
<accession>A0A382I384</accession>
<keyword evidence="1" id="KW-0963">Cytoplasm</keyword>
<dbReference type="SUPFAM" id="SSF53448">
    <property type="entry name" value="Nucleotide-diphospho-sugar transferases"/>
    <property type="match status" value="1"/>
</dbReference>
<evidence type="ECO:0000256" key="7">
    <source>
        <dbReference type="ARBA" id="ARBA00023150"/>
    </source>
</evidence>
<reference evidence="9" key="1">
    <citation type="submission" date="2018-05" db="EMBL/GenBank/DDBJ databases">
        <authorList>
            <person name="Lanie J.A."/>
            <person name="Ng W.-L."/>
            <person name="Kazmierczak K.M."/>
            <person name="Andrzejewski T.M."/>
            <person name="Davidsen T.M."/>
            <person name="Wayne K.J."/>
            <person name="Tettelin H."/>
            <person name="Glass J.I."/>
            <person name="Rusch D."/>
            <person name="Podicherti R."/>
            <person name="Tsui H.-C.T."/>
            <person name="Winkler M.E."/>
        </authorList>
    </citation>
    <scope>NUCLEOTIDE SEQUENCE</scope>
</reference>
<protein>
    <recommendedName>
        <fullName evidence="8">MobA-like NTP transferase domain-containing protein</fullName>
    </recommendedName>
</protein>
<dbReference type="GO" id="GO:0016779">
    <property type="term" value="F:nucleotidyltransferase activity"/>
    <property type="evidence" value="ECO:0007669"/>
    <property type="project" value="UniProtKB-ARBA"/>
</dbReference>
<dbReference type="NCBIfam" id="TIGR02665">
    <property type="entry name" value="molyb_mobA"/>
    <property type="match status" value="1"/>
</dbReference>
<evidence type="ECO:0000256" key="3">
    <source>
        <dbReference type="ARBA" id="ARBA00022723"/>
    </source>
</evidence>
<dbReference type="HAMAP" id="MF_00316">
    <property type="entry name" value="MobA"/>
    <property type="match status" value="1"/>
</dbReference>
<organism evidence="9">
    <name type="scientific">marine metagenome</name>
    <dbReference type="NCBI Taxonomy" id="408172"/>
    <lineage>
        <taxon>unclassified sequences</taxon>
        <taxon>metagenomes</taxon>
        <taxon>ecological metagenomes</taxon>
    </lineage>
</organism>
<keyword evidence="5" id="KW-0460">Magnesium</keyword>
<evidence type="ECO:0000256" key="1">
    <source>
        <dbReference type="ARBA" id="ARBA00022490"/>
    </source>
</evidence>
<keyword evidence="4" id="KW-0547">Nucleotide-binding</keyword>
<dbReference type="InterPro" id="IPR025877">
    <property type="entry name" value="MobA-like_NTP_Trfase"/>
</dbReference>
<evidence type="ECO:0000256" key="5">
    <source>
        <dbReference type="ARBA" id="ARBA00022842"/>
    </source>
</evidence>
<dbReference type="InterPro" id="IPR029044">
    <property type="entry name" value="Nucleotide-diphossugar_trans"/>
</dbReference>
<evidence type="ECO:0000259" key="8">
    <source>
        <dbReference type="Pfam" id="PF12804"/>
    </source>
</evidence>
<evidence type="ECO:0000313" key="9">
    <source>
        <dbReference type="EMBL" id="SVB93303.1"/>
    </source>
</evidence>
<feature type="domain" description="MobA-like NTP transferase" evidence="8">
    <location>
        <begin position="9"/>
        <end position="160"/>
    </location>
</feature>
<dbReference type="AlphaFoldDB" id="A0A382I384"/>
<proteinExistence type="inferred from homology"/>
<dbReference type="GO" id="GO:0046872">
    <property type="term" value="F:metal ion binding"/>
    <property type="evidence" value="ECO:0007669"/>
    <property type="project" value="UniProtKB-KW"/>
</dbReference>